<proteinExistence type="inferred from homology"/>
<evidence type="ECO:0000256" key="2">
    <source>
        <dbReference type="ARBA" id="ARBA00007810"/>
    </source>
</evidence>
<dbReference type="AlphaFoldDB" id="A0AAD7SW94"/>
<feature type="transmembrane region" description="Helical" evidence="12">
    <location>
        <begin position="343"/>
        <end position="368"/>
    </location>
</feature>
<accession>A0AAD7SW94</accession>
<evidence type="ECO:0000256" key="11">
    <source>
        <dbReference type="SAM" id="MobiDB-lite"/>
    </source>
</evidence>
<dbReference type="GO" id="GO:0007156">
    <property type="term" value="P:homophilic cell adhesion via plasma membrane adhesion molecules"/>
    <property type="evidence" value="ECO:0007669"/>
    <property type="project" value="TreeGrafter"/>
</dbReference>
<dbReference type="GO" id="GO:0007157">
    <property type="term" value="P:heterophilic cell-cell adhesion via plasma membrane cell adhesion molecules"/>
    <property type="evidence" value="ECO:0007669"/>
    <property type="project" value="TreeGrafter"/>
</dbReference>
<dbReference type="InterPro" id="IPR003599">
    <property type="entry name" value="Ig_sub"/>
</dbReference>
<evidence type="ECO:0000313" key="15">
    <source>
        <dbReference type="Proteomes" id="UP001221898"/>
    </source>
</evidence>
<feature type="compositionally biased region" description="Basic and acidic residues" evidence="11">
    <location>
        <begin position="447"/>
        <end position="469"/>
    </location>
</feature>
<dbReference type="Pfam" id="PF07686">
    <property type="entry name" value="V-set"/>
    <property type="match status" value="1"/>
</dbReference>
<comment type="similarity">
    <text evidence="2">Belongs to the nectin family.</text>
</comment>
<keyword evidence="5" id="KW-0677">Repeat</keyword>
<evidence type="ECO:0000256" key="1">
    <source>
        <dbReference type="ARBA" id="ARBA00004167"/>
    </source>
</evidence>
<keyword evidence="6" id="KW-0130">Cell adhesion</keyword>
<keyword evidence="7 12" id="KW-1133">Transmembrane helix</keyword>
<keyword evidence="9" id="KW-1015">Disulfide bond</keyword>
<evidence type="ECO:0000256" key="7">
    <source>
        <dbReference type="ARBA" id="ARBA00022989"/>
    </source>
</evidence>
<dbReference type="InterPro" id="IPR036179">
    <property type="entry name" value="Ig-like_dom_sf"/>
</dbReference>
<sequence>MWMASRSWGAVLVGPCTWLMFLALGRFGVSVWGDFVEPPPSLSLLSMAEGLTRLPCLFRVQEGQVVQVSWTRERPDGGKEQVITAHHTEGHTEFGRFSGRVRFESSDPMANAALIIGSTEVSDEGTYTCHISTFPSGNFERWLSLTVWTMPISSLEPVEMVEGQSFRVAAICRSVGRPPPRLSWDTELVGQSQNRSSEGGAMSTHFSLHPLRSMNGQPLDCLVWHPSLDKPRRIANRLVVHFPPDTAVRGYDENWVVGLEGASLRCESGGNPKPQSFTWSRRGGALPEGVRMEGGALWFDRPLAAADGGVYECVARNSVGVGKAEAEVMVADSPRREASFSGLVTILGAAAGALVVVMVISMVIVSLYHKRRNRKLERELSKTTEEICTMSRQASFRRVNSVNTDPRIQVDDDVPLRLESPMRTSLSSLSAGPPGKRDSHSTLSMGRGERPASHNSTRRGERGRDREMDTYVSNSIIALDSGSHAPLAPSSLPPSVWGPLPHPRS</sequence>
<dbReference type="GO" id="GO:0005912">
    <property type="term" value="C:adherens junction"/>
    <property type="evidence" value="ECO:0007669"/>
    <property type="project" value="TreeGrafter"/>
</dbReference>
<gene>
    <name evidence="14" type="ORF">AAFF_G00218670</name>
</gene>
<dbReference type="Pfam" id="PF08205">
    <property type="entry name" value="C2-set_2"/>
    <property type="match status" value="1"/>
</dbReference>
<name>A0AAD7SW94_9TELE</name>
<feature type="region of interest" description="Disordered" evidence="11">
    <location>
        <begin position="424"/>
        <end position="505"/>
    </location>
</feature>
<dbReference type="PANTHER" id="PTHR23277">
    <property type="entry name" value="NECTIN-RELATED"/>
    <property type="match status" value="1"/>
</dbReference>
<keyword evidence="8 12" id="KW-0472">Membrane</keyword>
<dbReference type="Gene3D" id="2.60.40.10">
    <property type="entry name" value="Immunoglobulins"/>
    <property type="match status" value="3"/>
</dbReference>
<keyword evidence="10" id="KW-0325">Glycoprotein</keyword>
<keyword evidence="4" id="KW-0732">Signal</keyword>
<evidence type="ECO:0000256" key="6">
    <source>
        <dbReference type="ARBA" id="ARBA00022889"/>
    </source>
</evidence>
<evidence type="ECO:0000256" key="5">
    <source>
        <dbReference type="ARBA" id="ARBA00022737"/>
    </source>
</evidence>
<evidence type="ECO:0000313" key="14">
    <source>
        <dbReference type="EMBL" id="KAJ8409808.1"/>
    </source>
</evidence>
<dbReference type="SUPFAM" id="SSF48726">
    <property type="entry name" value="Immunoglobulin"/>
    <property type="match status" value="3"/>
</dbReference>
<evidence type="ECO:0000256" key="12">
    <source>
        <dbReference type="SAM" id="Phobius"/>
    </source>
</evidence>
<dbReference type="InterPro" id="IPR007110">
    <property type="entry name" value="Ig-like_dom"/>
</dbReference>
<comment type="subcellular location">
    <subcellularLocation>
        <location evidence="1">Membrane</location>
        <topology evidence="1">Single-pass membrane protein</topology>
    </subcellularLocation>
</comment>
<dbReference type="Proteomes" id="UP001221898">
    <property type="component" value="Unassembled WGS sequence"/>
</dbReference>
<feature type="domain" description="Ig-like" evidence="13">
    <location>
        <begin position="40"/>
        <end position="146"/>
    </location>
</feature>
<dbReference type="InterPro" id="IPR051427">
    <property type="entry name" value="Nectin/Nectin-like"/>
</dbReference>
<keyword evidence="15" id="KW-1185">Reference proteome</keyword>
<evidence type="ECO:0000256" key="3">
    <source>
        <dbReference type="ARBA" id="ARBA00022692"/>
    </source>
</evidence>
<evidence type="ECO:0000259" key="13">
    <source>
        <dbReference type="PROSITE" id="PS50835"/>
    </source>
</evidence>
<organism evidence="14 15">
    <name type="scientific">Aldrovandia affinis</name>
    <dbReference type="NCBI Taxonomy" id="143900"/>
    <lineage>
        <taxon>Eukaryota</taxon>
        <taxon>Metazoa</taxon>
        <taxon>Chordata</taxon>
        <taxon>Craniata</taxon>
        <taxon>Vertebrata</taxon>
        <taxon>Euteleostomi</taxon>
        <taxon>Actinopterygii</taxon>
        <taxon>Neopterygii</taxon>
        <taxon>Teleostei</taxon>
        <taxon>Notacanthiformes</taxon>
        <taxon>Halosauridae</taxon>
        <taxon>Aldrovandia</taxon>
    </lineage>
</organism>
<dbReference type="SMART" id="SM00409">
    <property type="entry name" value="IG"/>
    <property type="match status" value="2"/>
</dbReference>
<dbReference type="InterPro" id="IPR013162">
    <property type="entry name" value="CD80_C2-set"/>
</dbReference>
<dbReference type="GO" id="GO:0016020">
    <property type="term" value="C:membrane"/>
    <property type="evidence" value="ECO:0007669"/>
    <property type="project" value="UniProtKB-SubCell"/>
</dbReference>
<feature type="compositionally biased region" description="Low complexity" evidence="11">
    <location>
        <begin position="483"/>
        <end position="495"/>
    </location>
</feature>
<dbReference type="InterPro" id="IPR013783">
    <property type="entry name" value="Ig-like_fold"/>
</dbReference>
<comment type="caution">
    <text evidence="14">The sequence shown here is derived from an EMBL/GenBank/DDBJ whole genome shotgun (WGS) entry which is preliminary data.</text>
</comment>
<reference evidence="14" key="1">
    <citation type="journal article" date="2023" name="Science">
        <title>Genome structures resolve the early diversification of teleost fishes.</title>
        <authorList>
            <person name="Parey E."/>
            <person name="Louis A."/>
            <person name="Montfort J."/>
            <person name="Bouchez O."/>
            <person name="Roques C."/>
            <person name="Iampietro C."/>
            <person name="Lluch J."/>
            <person name="Castinel A."/>
            <person name="Donnadieu C."/>
            <person name="Desvignes T."/>
            <person name="Floi Bucao C."/>
            <person name="Jouanno E."/>
            <person name="Wen M."/>
            <person name="Mejri S."/>
            <person name="Dirks R."/>
            <person name="Jansen H."/>
            <person name="Henkel C."/>
            <person name="Chen W.J."/>
            <person name="Zahm M."/>
            <person name="Cabau C."/>
            <person name="Klopp C."/>
            <person name="Thompson A.W."/>
            <person name="Robinson-Rechavi M."/>
            <person name="Braasch I."/>
            <person name="Lecointre G."/>
            <person name="Bobe J."/>
            <person name="Postlethwait J.H."/>
            <person name="Berthelot C."/>
            <person name="Roest Crollius H."/>
            <person name="Guiguen Y."/>
        </authorList>
    </citation>
    <scope>NUCLEOTIDE SEQUENCE</scope>
    <source>
        <strain evidence="14">NC1722</strain>
    </source>
</reference>
<keyword evidence="3 12" id="KW-0812">Transmembrane</keyword>
<evidence type="ECO:0000256" key="10">
    <source>
        <dbReference type="ARBA" id="ARBA00023180"/>
    </source>
</evidence>
<dbReference type="InterPro" id="IPR013106">
    <property type="entry name" value="Ig_V-set"/>
</dbReference>
<dbReference type="PANTHER" id="PTHR23277:SF11">
    <property type="entry name" value="NECTIN-4"/>
    <property type="match status" value="1"/>
</dbReference>
<dbReference type="EMBL" id="JAINUG010000029">
    <property type="protein sequence ID" value="KAJ8409808.1"/>
    <property type="molecule type" value="Genomic_DNA"/>
</dbReference>
<feature type="domain" description="Ig-like" evidence="13">
    <location>
        <begin position="244"/>
        <end position="329"/>
    </location>
</feature>
<dbReference type="PROSITE" id="PS50835">
    <property type="entry name" value="IG_LIKE"/>
    <property type="match status" value="2"/>
</dbReference>
<protein>
    <recommendedName>
        <fullName evidence="13">Ig-like domain-containing protein</fullName>
    </recommendedName>
</protein>
<evidence type="ECO:0000256" key="4">
    <source>
        <dbReference type="ARBA" id="ARBA00022729"/>
    </source>
</evidence>
<evidence type="ECO:0000256" key="8">
    <source>
        <dbReference type="ARBA" id="ARBA00023136"/>
    </source>
</evidence>
<evidence type="ECO:0000256" key="9">
    <source>
        <dbReference type="ARBA" id="ARBA00023157"/>
    </source>
</evidence>